<gene>
    <name evidence="1" type="ORF">Dac01nite_10160</name>
</gene>
<evidence type="ECO:0000313" key="2">
    <source>
        <dbReference type="Proteomes" id="UP000652354"/>
    </source>
</evidence>
<accession>A0A919UGA9</accession>
<name>A0A919UGA9_9MICO</name>
<organism evidence="1 2">
    <name type="scientific">Demequina activiva</name>
    <dbReference type="NCBI Taxonomy" id="1582364"/>
    <lineage>
        <taxon>Bacteria</taxon>
        <taxon>Bacillati</taxon>
        <taxon>Actinomycetota</taxon>
        <taxon>Actinomycetes</taxon>
        <taxon>Micrococcales</taxon>
        <taxon>Demequinaceae</taxon>
        <taxon>Demequina</taxon>
    </lineage>
</organism>
<comment type="caution">
    <text evidence="1">The sequence shown here is derived from an EMBL/GenBank/DDBJ whole genome shotgun (WGS) entry which is preliminary data.</text>
</comment>
<keyword evidence="2" id="KW-1185">Reference proteome</keyword>
<evidence type="ECO:0000313" key="1">
    <source>
        <dbReference type="EMBL" id="GIG54264.1"/>
    </source>
</evidence>
<dbReference type="RefSeq" id="WP_203653832.1">
    <property type="nucleotide sequence ID" value="NZ_BONR01000002.1"/>
</dbReference>
<protein>
    <submittedName>
        <fullName evidence="1">Uncharacterized protein</fullName>
    </submittedName>
</protein>
<proteinExistence type="predicted"/>
<dbReference type="AlphaFoldDB" id="A0A919UGA9"/>
<reference evidence="1" key="1">
    <citation type="submission" date="2021-01" db="EMBL/GenBank/DDBJ databases">
        <title>Whole genome shotgun sequence of Demequina activiva NBRC 110675.</title>
        <authorList>
            <person name="Komaki H."/>
            <person name="Tamura T."/>
        </authorList>
    </citation>
    <scope>NUCLEOTIDE SEQUENCE</scope>
    <source>
        <strain evidence="1">NBRC 110675</strain>
    </source>
</reference>
<dbReference type="Proteomes" id="UP000652354">
    <property type="component" value="Unassembled WGS sequence"/>
</dbReference>
<dbReference type="EMBL" id="BONR01000002">
    <property type="protein sequence ID" value="GIG54264.1"/>
    <property type="molecule type" value="Genomic_DNA"/>
</dbReference>
<sequence length="72" mass="8531">MTDSTEYERGQAEERARFAEYLEHFEKRGRDLADKAETEESRVYQTTVANSMQAMRRAIKGGFHWQDGWRQS</sequence>